<evidence type="ECO:0000256" key="1">
    <source>
        <dbReference type="ARBA" id="ARBA00022614"/>
    </source>
</evidence>
<dbReference type="EMBL" id="SOYY01000022">
    <property type="protein sequence ID" value="KAA0705115.1"/>
    <property type="molecule type" value="Genomic_DNA"/>
</dbReference>
<proteinExistence type="predicted"/>
<dbReference type="Gene3D" id="3.80.10.10">
    <property type="entry name" value="Ribonuclease Inhibitor"/>
    <property type="match status" value="2"/>
</dbReference>
<comment type="caution">
    <text evidence="4">The sequence shown here is derived from an EMBL/GenBank/DDBJ whole genome shotgun (WGS) entry which is preliminary data.</text>
</comment>
<organism evidence="4 5">
    <name type="scientific">Triplophysa tibetana</name>
    <dbReference type="NCBI Taxonomy" id="1572043"/>
    <lineage>
        <taxon>Eukaryota</taxon>
        <taxon>Metazoa</taxon>
        <taxon>Chordata</taxon>
        <taxon>Craniata</taxon>
        <taxon>Vertebrata</taxon>
        <taxon>Euteleostomi</taxon>
        <taxon>Actinopterygii</taxon>
        <taxon>Neopterygii</taxon>
        <taxon>Teleostei</taxon>
        <taxon>Ostariophysi</taxon>
        <taxon>Cypriniformes</taxon>
        <taxon>Nemacheilidae</taxon>
        <taxon>Triplophysa</taxon>
    </lineage>
</organism>
<reference evidence="4 5" key="1">
    <citation type="journal article" date="2019" name="Mol. Ecol. Resour.">
        <title>Chromosome-level genome assembly of Triplophysa tibetana, a fish adapted to the harsh high-altitude environment of the Tibetan Plateau.</title>
        <authorList>
            <person name="Yang X."/>
            <person name="Liu H."/>
            <person name="Ma Z."/>
            <person name="Zou Y."/>
            <person name="Zou M."/>
            <person name="Mao Y."/>
            <person name="Li X."/>
            <person name="Wang H."/>
            <person name="Chen T."/>
            <person name="Wang W."/>
            <person name="Yang R."/>
        </authorList>
    </citation>
    <scope>NUCLEOTIDE SEQUENCE [LARGE SCALE GENOMIC DNA]</scope>
    <source>
        <strain evidence="4">TTIB1903HZAU</strain>
        <tissue evidence="4">Muscle</tissue>
    </source>
</reference>
<dbReference type="Pfam" id="PF13855">
    <property type="entry name" value="LRR_8"/>
    <property type="match status" value="1"/>
</dbReference>
<dbReference type="Proteomes" id="UP000324632">
    <property type="component" value="Chromosome 22"/>
</dbReference>
<dbReference type="InterPro" id="IPR001611">
    <property type="entry name" value="Leu-rich_rpt"/>
</dbReference>
<evidence type="ECO:0000313" key="5">
    <source>
        <dbReference type="Proteomes" id="UP000324632"/>
    </source>
</evidence>
<gene>
    <name evidence="4" type="ORF">E1301_Tti022224</name>
</gene>
<name>A0A5A9N7H4_9TELE</name>
<evidence type="ECO:0000256" key="3">
    <source>
        <dbReference type="SAM" id="MobiDB-lite"/>
    </source>
</evidence>
<dbReference type="InterPro" id="IPR003591">
    <property type="entry name" value="Leu-rich_rpt_typical-subtyp"/>
</dbReference>
<keyword evidence="1" id="KW-0433">Leucine-rich repeat</keyword>
<sequence>MGGTQSKNATDEEAMTSGRKSAGQDENLPTVERIRKHTVTHFGFRVLILARRGMLELPEELWELTELQKLNLSLNLLRSIPSSLAVLQNLVVLNLWGNQLTSLPPEVGRLRNLKVLFAYRNRLSDVPEELGCCTKLEVLSLANNQLTGLPASLSALSGLKKLNLSHNHITHIPACVYTMKNLVFLQLACNKLENIADQIQALIDLKILILEGNCIHSLPKMICGLTKLELLNVDFNDIQNVPAEMHRLRGLERLACHPLDKGLHIMHNPLVKPIKDVLDGGVSPETRPRSSPPESVLRSAKIATSDQRFEMCLFGPEQTDVLGRSQAVCSNPSGVSGEFRPTGIMSELIWNMERVHVSRPQ</sequence>
<dbReference type="InterPro" id="IPR050216">
    <property type="entry name" value="LRR_domain-containing"/>
</dbReference>
<dbReference type="PANTHER" id="PTHR48051:SF13">
    <property type="entry name" value="LEUCINE-RICH REPEAT-CONTAINING PROTEIN 30"/>
    <property type="match status" value="1"/>
</dbReference>
<dbReference type="SMART" id="SM00364">
    <property type="entry name" value="LRR_BAC"/>
    <property type="match status" value="6"/>
</dbReference>
<dbReference type="InterPro" id="IPR032675">
    <property type="entry name" value="LRR_dom_sf"/>
</dbReference>
<evidence type="ECO:0000313" key="4">
    <source>
        <dbReference type="EMBL" id="KAA0705115.1"/>
    </source>
</evidence>
<dbReference type="PANTHER" id="PTHR48051">
    <property type="match status" value="1"/>
</dbReference>
<keyword evidence="2" id="KW-0677">Repeat</keyword>
<dbReference type="AlphaFoldDB" id="A0A5A9N7H4"/>
<dbReference type="GO" id="GO:0005737">
    <property type="term" value="C:cytoplasm"/>
    <property type="evidence" value="ECO:0007669"/>
    <property type="project" value="TreeGrafter"/>
</dbReference>
<protein>
    <recommendedName>
        <fullName evidence="6">Leucine-rich repeat-containing protein 30</fullName>
    </recommendedName>
</protein>
<accession>A0A5A9N7H4</accession>
<evidence type="ECO:0000256" key="2">
    <source>
        <dbReference type="ARBA" id="ARBA00022737"/>
    </source>
</evidence>
<dbReference type="SMART" id="SM00369">
    <property type="entry name" value="LRR_TYP"/>
    <property type="match status" value="7"/>
</dbReference>
<dbReference type="SUPFAM" id="SSF52058">
    <property type="entry name" value="L domain-like"/>
    <property type="match status" value="1"/>
</dbReference>
<feature type="region of interest" description="Disordered" evidence="3">
    <location>
        <begin position="1"/>
        <end position="30"/>
    </location>
</feature>
<evidence type="ECO:0008006" key="6">
    <source>
        <dbReference type="Google" id="ProtNLM"/>
    </source>
</evidence>
<dbReference type="Pfam" id="PF00560">
    <property type="entry name" value="LRR_1"/>
    <property type="match status" value="1"/>
</dbReference>
<keyword evidence="5" id="KW-1185">Reference proteome</keyword>
<dbReference type="PROSITE" id="PS51450">
    <property type="entry name" value="LRR"/>
    <property type="match status" value="4"/>
</dbReference>